<evidence type="ECO:0000259" key="2">
    <source>
        <dbReference type="PROSITE" id="PS50404"/>
    </source>
</evidence>
<dbReference type="InterPro" id="IPR004045">
    <property type="entry name" value="Glutathione_S-Trfase_N"/>
</dbReference>
<dbReference type="PROSITE" id="PS50404">
    <property type="entry name" value="GST_NTER"/>
    <property type="match status" value="1"/>
</dbReference>
<dbReference type="AlphaFoldDB" id="A0A7X0JS51"/>
<dbReference type="EMBL" id="JACHHT010000001">
    <property type="protein sequence ID" value="MBB6520814.1"/>
    <property type="molecule type" value="Genomic_DNA"/>
</dbReference>
<dbReference type="Pfam" id="PF13417">
    <property type="entry name" value="GST_N_3"/>
    <property type="match status" value="1"/>
</dbReference>
<feature type="domain" description="GST N-terminal" evidence="2">
    <location>
        <begin position="10"/>
        <end position="88"/>
    </location>
</feature>
<keyword evidence="5" id="KW-1185">Reference proteome</keyword>
<dbReference type="PANTHER" id="PTHR43968:SF6">
    <property type="entry name" value="GLUTATHIONE S-TRANSFERASE OMEGA"/>
    <property type="match status" value="1"/>
</dbReference>
<dbReference type="FunCoup" id="A0A7X0JS51">
    <property type="interactions" value="337"/>
</dbReference>
<accession>A0A7X0JS51</accession>
<dbReference type="InterPro" id="IPR040079">
    <property type="entry name" value="Glutathione_S-Trfase"/>
</dbReference>
<comment type="caution">
    <text evidence="4">The sequence shown here is derived from an EMBL/GenBank/DDBJ whole genome shotgun (WGS) entry which is preliminary data.</text>
</comment>
<dbReference type="InterPro" id="IPR034342">
    <property type="entry name" value="SspA_C"/>
</dbReference>
<dbReference type="Gene3D" id="1.20.1050.10">
    <property type="match status" value="1"/>
</dbReference>
<dbReference type="GO" id="GO:0005737">
    <property type="term" value="C:cytoplasm"/>
    <property type="evidence" value="ECO:0007669"/>
    <property type="project" value="TreeGrafter"/>
</dbReference>
<dbReference type="PROSITE" id="PS50405">
    <property type="entry name" value="GST_CTER"/>
    <property type="match status" value="1"/>
</dbReference>
<feature type="domain" description="GST C-terminal" evidence="3">
    <location>
        <begin position="93"/>
        <end position="212"/>
    </location>
</feature>
<dbReference type="InterPro" id="IPR050983">
    <property type="entry name" value="GST_Omega/HSP26"/>
</dbReference>
<dbReference type="InParanoid" id="A0A7X0JS51"/>
<evidence type="ECO:0000313" key="5">
    <source>
        <dbReference type="Proteomes" id="UP000528457"/>
    </source>
</evidence>
<dbReference type="InterPro" id="IPR036249">
    <property type="entry name" value="Thioredoxin-like_sf"/>
</dbReference>
<evidence type="ECO:0000256" key="1">
    <source>
        <dbReference type="ARBA" id="ARBA00009929"/>
    </source>
</evidence>
<dbReference type="InterPro" id="IPR004046">
    <property type="entry name" value="GST_C"/>
</dbReference>
<dbReference type="RefSeq" id="WP_166850172.1">
    <property type="nucleotide sequence ID" value="NZ_JAAONY010000001.1"/>
</dbReference>
<dbReference type="InterPro" id="IPR034341">
    <property type="entry name" value="SspA_N"/>
</dbReference>
<dbReference type="PANTHER" id="PTHR43968">
    <property type="match status" value="1"/>
</dbReference>
<gene>
    <name evidence="4" type="ORF">HNR48_001092</name>
</gene>
<name>A0A7X0JS51_9GAMM</name>
<proteinExistence type="inferred from homology"/>
<dbReference type="SFLD" id="SFLDS00019">
    <property type="entry name" value="Glutathione_Transferase_(cytos"/>
    <property type="match status" value="1"/>
</dbReference>
<sequence length="212" mass="24479">MAVGVGAKRSSMTYFSDARDHYSHRVRIVLAEKGVSVDIIDVDPDNKPEELADLNPYNDLPTLVDRDLSLYESKVMMEYLDERFPHPPLLPVYPVARAQSRLWMHRIEKDWSPMVDIILSGKSKEAAAKARKDLKDSLLAIAPIFSEMPFFMSEEFTLVDCCLAPILWRMDLMDIKLPVSKQTQPLHDYMGRLFEREAFQESLSELEREMRA</sequence>
<dbReference type="InterPro" id="IPR036282">
    <property type="entry name" value="Glutathione-S-Trfase_C_sf"/>
</dbReference>
<dbReference type="Gene3D" id="3.40.30.10">
    <property type="entry name" value="Glutaredoxin"/>
    <property type="match status" value="1"/>
</dbReference>
<evidence type="ECO:0000259" key="3">
    <source>
        <dbReference type="PROSITE" id="PS50405"/>
    </source>
</evidence>
<evidence type="ECO:0000313" key="4">
    <source>
        <dbReference type="EMBL" id="MBB6520814.1"/>
    </source>
</evidence>
<comment type="similarity">
    <text evidence="1">Belongs to the GST superfamily. HSP26 family.</text>
</comment>
<dbReference type="SUPFAM" id="SSF52833">
    <property type="entry name" value="Thioredoxin-like"/>
    <property type="match status" value="1"/>
</dbReference>
<dbReference type="CDD" id="cd03059">
    <property type="entry name" value="GST_N_SspA"/>
    <property type="match status" value="1"/>
</dbReference>
<dbReference type="Pfam" id="PF00043">
    <property type="entry name" value="GST_C"/>
    <property type="match status" value="1"/>
</dbReference>
<dbReference type="InterPro" id="IPR010987">
    <property type="entry name" value="Glutathione-S-Trfase_C-like"/>
</dbReference>
<dbReference type="SFLD" id="SFLDG00358">
    <property type="entry name" value="Main_(cytGST)"/>
    <property type="match status" value="1"/>
</dbReference>
<reference evidence="4 5" key="1">
    <citation type="submission" date="2020-08" db="EMBL/GenBank/DDBJ databases">
        <title>Genomic Encyclopedia of Type Strains, Phase IV (KMG-IV): sequencing the most valuable type-strain genomes for metagenomic binning, comparative biology and taxonomic classification.</title>
        <authorList>
            <person name="Goeker M."/>
        </authorList>
    </citation>
    <scope>NUCLEOTIDE SEQUENCE [LARGE SCALE GENOMIC DNA]</scope>
    <source>
        <strain evidence="4 5">DSM 22368</strain>
    </source>
</reference>
<dbReference type="Proteomes" id="UP000528457">
    <property type="component" value="Unassembled WGS sequence"/>
</dbReference>
<protein>
    <submittedName>
        <fullName evidence="4">RNA polymerase-associated protein</fullName>
    </submittedName>
</protein>
<organism evidence="4 5">
    <name type="scientific">Pseudoteredinibacter isoporae</name>
    <dbReference type="NCBI Taxonomy" id="570281"/>
    <lineage>
        <taxon>Bacteria</taxon>
        <taxon>Pseudomonadati</taxon>
        <taxon>Pseudomonadota</taxon>
        <taxon>Gammaproteobacteria</taxon>
        <taxon>Cellvibrionales</taxon>
        <taxon>Cellvibrionaceae</taxon>
        <taxon>Pseudoteredinibacter</taxon>
    </lineage>
</organism>
<dbReference type="SUPFAM" id="SSF47616">
    <property type="entry name" value="GST C-terminal domain-like"/>
    <property type="match status" value="1"/>
</dbReference>
<dbReference type="CDD" id="cd03186">
    <property type="entry name" value="GST_C_SspA"/>
    <property type="match status" value="1"/>
</dbReference>